<comment type="caution">
    <text evidence="2">The sequence shown here is derived from an EMBL/GenBank/DDBJ whole genome shotgun (WGS) entry which is preliminary data.</text>
</comment>
<dbReference type="Proteomes" id="UP001268256">
    <property type="component" value="Unassembled WGS sequence"/>
</dbReference>
<dbReference type="EMBL" id="JAVMIP010000010">
    <property type="protein sequence ID" value="MDS3861227.1"/>
    <property type="molecule type" value="Genomic_DNA"/>
</dbReference>
<dbReference type="GO" id="GO:0110154">
    <property type="term" value="P:RNA decapping"/>
    <property type="evidence" value="ECO:0007669"/>
    <property type="project" value="TreeGrafter"/>
</dbReference>
<dbReference type="GO" id="GO:0005737">
    <property type="term" value="C:cytoplasm"/>
    <property type="evidence" value="ECO:0007669"/>
    <property type="project" value="TreeGrafter"/>
</dbReference>
<sequence length="243" mass="27026">MEPRRIFIGDVHGHYLGLTNLLAFIAPEPSDQIFFLGDLVDRGPNSSAVVELVKSRGYVCLLGNHEDMMLAALASDSDPSSLLAWSSCGGEETLNSYRSNAQLEEHLAWMAELPLYLDLGDVWLVHAGVDPHLPLDVQGHYQFCWVRREFHASQTPYFPEKVIVVGHTITFTLPGIAPGQVAAGAGWIDIDTGAYHRRSGWLTALDWTEQQIYQCHVFSGETRSLPLRDIIAPIDMDAISVRR</sequence>
<dbReference type="SUPFAM" id="SSF56300">
    <property type="entry name" value="Metallo-dependent phosphatases"/>
    <property type="match status" value="1"/>
</dbReference>
<evidence type="ECO:0000313" key="3">
    <source>
        <dbReference type="Proteomes" id="UP001268256"/>
    </source>
</evidence>
<dbReference type="AlphaFoldDB" id="A0AAE4FU07"/>
<reference evidence="3" key="1">
    <citation type="submission" date="2023-07" db="EMBL/GenBank/DDBJ databases">
        <authorList>
            <person name="Luz R."/>
            <person name="Cordeiro R."/>
            <person name="Fonseca A."/>
            <person name="Goncalves V."/>
        </authorList>
    </citation>
    <scope>NUCLEOTIDE SEQUENCE [LARGE SCALE GENOMIC DNA]</scope>
    <source>
        <strain evidence="3">BACA0444</strain>
    </source>
</reference>
<dbReference type="PANTHER" id="PTHR42850">
    <property type="entry name" value="METALLOPHOSPHOESTERASE"/>
    <property type="match status" value="1"/>
</dbReference>
<evidence type="ECO:0000313" key="2">
    <source>
        <dbReference type="EMBL" id="MDS3861227.1"/>
    </source>
</evidence>
<name>A0AAE4FU07_9CYAN</name>
<dbReference type="CDD" id="cd00144">
    <property type="entry name" value="MPP_PPP_family"/>
    <property type="match status" value="1"/>
</dbReference>
<keyword evidence="3" id="KW-1185">Reference proteome</keyword>
<dbReference type="Gene3D" id="3.60.21.10">
    <property type="match status" value="1"/>
</dbReference>
<accession>A0AAE4FU07</accession>
<feature type="domain" description="Calcineurin-like phosphoesterase" evidence="1">
    <location>
        <begin position="6"/>
        <end position="167"/>
    </location>
</feature>
<dbReference type="PANTHER" id="PTHR42850:SF4">
    <property type="entry name" value="ZINC-DEPENDENT ENDOPOLYPHOSPHATASE"/>
    <property type="match status" value="1"/>
</dbReference>
<dbReference type="GO" id="GO:0016791">
    <property type="term" value="F:phosphatase activity"/>
    <property type="evidence" value="ECO:0007669"/>
    <property type="project" value="TreeGrafter"/>
</dbReference>
<dbReference type="RefSeq" id="WP_322878474.1">
    <property type="nucleotide sequence ID" value="NZ_JAVMIP010000010.1"/>
</dbReference>
<dbReference type="GO" id="GO:0008803">
    <property type="term" value="F:bis(5'-nucleosyl)-tetraphosphatase (symmetrical) activity"/>
    <property type="evidence" value="ECO:0007669"/>
    <property type="project" value="TreeGrafter"/>
</dbReference>
<evidence type="ECO:0000259" key="1">
    <source>
        <dbReference type="Pfam" id="PF00149"/>
    </source>
</evidence>
<protein>
    <submittedName>
        <fullName evidence="2">Metallophosphoesterase</fullName>
    </submittedName>
</protein>
<organism evidence="2 3">
    <name type="scientific">Pseudocalidococcus azoricus BACA0444</name>
    <dbReference type="NCBI Taxonomy" id="2918990"/>
    <lineage>
        <taxon>Bacteria</taxon>
        <taxon>Bacillati</taxon>
        <taxon>Cyanobacteriota</taxon>
        <taxon>Cyanophyceae</taxon>
        <taxon>Acaryochloridales</taxon>
        <taxon>Thermosynechococcaceae</taxon>
        <taxon>Pseudocalidococcus</taxon>
        <taxon>Pseudocalidococcus azoricus</taxon>
    </lineage>
</organism>
<dbReference type="InterPro" id="IPR004843">
    <property type="entry name" value="Calcineurin-like_PHP"/>
</dbReference>
<gene>
    <name evidence="2" type="ORF">RIF25_10455</name>
</gene>
<dbReference type="Pfam" id="PF00149">
    <property type="entry name" value="Metallophos"/>
    <property type="match status" value="1"/>
</dbReference>
<proteinExistence type="predicted"/>
<dbReference type="InterPro" id="IPR050126">
    <property type="entry name" value="Ap4A_hydrolase"/>
</dbReference>
<dbReference type="InterPro" id="IPR029052">
    <property type="entry name" value="Metallo-depent_PP-like"/>
</dbReference>